<dbReference type="EMBL" id="JAAITT010000074">
    <property type="protein sequence ID" value="NSJ52466.1"/>
    <property type="molecule type" value="Genomic_DNA"/>
</dbReference>
<organism evidence="7 10">
    <name type="scientific">Enterocloster aldenensis</name>
    <dbReference type="NCBI Taxonomy" id="358742"/>
    <lineage>
        <taxon>Bacteria</taxon>
        <taxon>Bacillati</taxon>
        <taxon>Bacillota</taxon>
        <taxon>Clostridia</taxon>
        <taxon>Lachnospirales</taxon>
        <taxon>Lachnospiraceae</taxon>
        <taxon>Enterocloster</taxon>
    </lineage>
</organism>
<comment type="subcellular location">
    <subcellularLocation>
        <location evidence="1">Cell membrane</location>
        <topology evidence="1">Multi-pass membrane protein</topology>
    </subcellularLocation>
</comment>
<reference evidence="8" key="2">
    <citation type="submission" date="2020-02" db="EMBL/GenBank/DDBJ databases">
        <authorList>
            <person name="Littmann E."/>
            <person name="Sorbara M."/>
        </authorList>
    </citation>
    <scope>NUCLEOTIDE SEQUENCE</scope>
    <source>
        <strain evidence="8">MSK.1.17</strain>
    </source>
</reference>
<evidence type="ECO:0000313" key="8">
    <source>
        <dbReference type="EMBL" id="NSJ52466.1"/>
    </source>
</evidence>
<evidence type="ECO:0000256" key="1">
    <source>
        <dbReference type="ARBA" id="ARBA00004651"/>
    </source>
</evidence>
<evidence type="ECO:0000256" key="4">
    <source>
        <dbReference type="ARBA" id="ARBA00022989"/>
    </source>
</evidence>
<keyword evidence="5 6" id="KW-0472">Membrane</keyword>
<dbReference type="Proteomes" id="UP001299608">
    <property type="component" value="Unassembled WGS sequence"/>
</dbReference>
<dbReference type="GO" id="GO:0015658">
    <property type="term" value="F:branched-chain amino acid transmembrane transporter activity"/>
    <property type="evidence" value="ECO:0007669"/>
    <property type="project" value="InterPro"/>
</dbReference>
<dbReference type="EMBL" id="JAKNGE010000034">
    <property type="protein sequence ID" value="MCG4748202.1"/>
    <property type="molecule type" value="Genomic_DNA"/>
</dbReference>
<dbReference type="InterPro" id="IPR043428">
    <property type="entry name" value="LivM-like"/>
</dbReference>
<sequence>MKINIKDIPVSIWFLAAVSLALAFISKDQYLLTLFAFAGIYVIAVSGLDLLFGYSGQISMGHAAYYAIGAYTSALLSTKLGVPVFLSMIAAMVVSGIFGIIVAFPAAKLVRHFLSLLTIAFGQMVYIFACKAKAVTNAMAGVKRIPKLNLFGFEFRSNLSCAILILVLCVLFLIVKQRIVHSSSGRALMAIRENVVAADGMGINIKKYKIMAFAISAVYTGMAGALYAHIVSYISPESFQSSQSQLLMTMLLFGGMGNLAGPIIGAVIVTILNETLQGFSSYRMLIYGFIILASVLYMPKGLYGIVEKIKGLFGRRVKADADN</sequence>
<feature type="transmembrane region" description="Helical" evidence="6">
    <location>
        <begin position="155"/>
        <end position="175"/>
    </location>
</feature>
<keyword evidence="2" id="KW-1003">Cell membrane</keyword>
<keyword evidence="3 6" id="KW-0812">Transmembrane</keyword>
<name>A0AAX1SL83_9FIRM</name>
<reference evidence="8 9" key="1">
    <citation type="journal article" date="2020" name="Cell Host Microbe">
        <title>Functional and Genomic Variation between Human-Derived Isolates of Lachnospiraceae Reveals Inter- and Intra-Species Diversity.</title>
        <authorList>
            <person name="Sorbara M.T."/>
            <person name="Littmann E.R."/>
            <person name="Fontana E."/>
            <person name="Moody T.U."/>
            <person name="Kohout C.E."/>
            <person name="Gjonbalaj M."/>
            <person name="Eaton V."/>
            <person name="Seok R."/>
            <person name="Leiner I.M."/>
            <person name="Pamer E.G."/>
        </authorList>
    </citation>
    <scope>NUCLEOTIDE SEQUENCE [LARGE SCALE GENOMIC DNA]</scope>
    <source>
        <strain evidence="8 9">MSK.1.17</strain>
    </source>
</reference>
<dbReference type="GeneID" id="97207298"/>
<feature type="transmembrane region" description="Helical" evidence="6">
    <location>
        <begin position="7"/>
        <end position="25"/>
    </location>
</feature>
<dbReference type="PANTHER" id="PTHR30482">
    <property type="entry name" value="HIGH-AFFINITY BRANCHED-CHAIN AMINO ACID TRANSPORT SYSTEM PERMEASE"/>
    <property type="match status" value="1"/>
</dbReference>
<keyword evidence="9" id="KW-1185">Reference proteome</keyword>
<evidence type="ECO:0000256" key="6">
    <source>
        <dbReference type="SAM" id="Phobius"/>
    </source>
</evidence>
<evidence type="ECO:0000256" key="5">
    <source>
        <dbReference type="ARBA" id="ARBA00023136"/>
    </source>
</evidence>
<evidence type="ECO:0000256" key="2">
    <source>
        <dbReference type="ARBA" id="ARBA00022475"/>
    </source>
</evidence>
<keyword evidence="4 6" id="KW-1133">Transmembrane helix</keyword>
<dbReference type="GO" id="GO:0005886">
    <property type="term" value="C:plasma membrane"/>
    <property type="evidence" value="ECO:0007669"/>
    <property type="project" value="UniProtKB-SubCell"/>
</dbReference>
<feature type="transmembrane region" description="Helical" evidence="6">
    <location>
        <begin position="210"/>
        <end position="234"/>
    </location>
</feature>
<feature type="transmembrane region" description="Helical" evidence="6">
    <location>
        <begin position="113"/>
        <end position="135"/>
    </location>
</feature>
<accession>A0AAX1SL83</accession>
<feature type="transmembrane region" description="Helical" evidence="6">
    <location>
        <begin position="88"/>
        <end position="106"/>
    </location>
</feature>
<dbReference type="CDD" id="cd06581">
    <property type="entry name" value="TM_PBP1_LivM_like"/>
    <property type="match status" value="1"/>
</dbReference>
<feature type="transmembrane region" description="Helical" evidence="6">
    <location>
        <begin position="246"/>
        <end position="272"/>
    </location>
</feature>
<evidence type="ECO:0000313" key="7">
    <source>
        <dbReference type="EMBL" id="MCG4748202.1"/>
    </source>
</evidence>
<reference evidence="7" key="3">
    <citation type="submission" date="2022-01" db="EMBL/GenBank/DDBJ databases">
        <title>Collection of gut derived symbiotic bacterial strains cultured from healthy donors.</title>
        <authorList>
            <person name="Lin H."/>
            <person name="Kohout C."/>
            <person name="Waligurski E."/>
            <person name="Pamer E.G."/>
        </authorList>
    </citation>
    <scope>NUCLEOTIDE SEQUENCE</scope>
    <source>
        <strain evidence="7">DFI.6.55</strain>
    </source>
</reference>
<comment type="caution">
    <text evidence="7">The sequence shown here is derived from an EMBL/GenBank/DDBJ whole genome shotgun (WGS) entry which is preliminary data.</text>
</comment>
<evidence type="ECO:0000256" key="3">
    <source>
        <dbReference type="ARBA" id="ARBA00022692"/>
    </source>
</evidence>
<dbReference type="PANTHER" id="PTHR30482:SF10">
    <property type="entry name" value="HIGH-AFFINITY BRANCHED-CHAIN AMINO ACID TRANSPORT PROTEIN BRAE"/>
    <property type="match status" value="1"/>
</dbReference>
<dbReference type="Pfam" id="PF02653">
    <property type="entry name" value="BPD_transp_2"/>
    <property type="match status" value="1"/>
</dbReference>
<gene>
    <name evidence="8" type="ORF">G5B36_27860</name>
    <name evidence="7" type="ORF">L0N08_22535</name>
</gene>
<protein>
    <submittedName>
        <fullName evidence="7">Branched-chain amino acid ABC transporter permease</fullName>
    </submittedName>
</protein>
<feature type="transmembrane region" description="Helical" evidence="6">
    <location>
        <begin position="284"/>
        <end position="306"/>
    </location>
</feature>
<dbReference type="Proteomes" id="UP000669239">
    <property type="component" value="Unassembled WGS sequence"/>
</dbReference>
<proteinExistence type="predicted"/>
<evidence type="ECO:0000313" key="10">
    <source>
        <dbReference type="Proteomes" id="UP001299608"/>
    </source>
</evidence>
<dbReference type="RefSeq" id="WP_117558999.1">
    <property type="nucleotide sequence ID" value="NZ_BAABZL010000001.1"/>
</dbReference>
<evidence type="ECO:0000313" key="9">
    <source>
        <dbReference type="Proteomes" id="UP000669239"/>
    </source>
</evidence>
<dbReference type="InterPro" id="IPR001851">
    <property type="entry name" value="ABC_transp_permease"/>
</dbReference>
<dbReference type="AlphaFoldDB" id="A0AAX1SL83"/>
<feature type="transmembrane region" description="Helical" evidence="6">
    <location>
        <begin position="31"/>
        <end position="52"/>
    </location>
</feature>